<name>A0A4Z1BDW5_9STAP</name>
<evidence type="ECO:0000313" key="2">
    <source>
        <dbReference type="EMBL" id="TGN23199.1"/>
    </source>
</evidence>
<reference evidence="2 3" key="1">
    <citation type="submission" date="2019-04" db="EMBL/GenBank/DDBJ databases">
        <title>Genomic characterization of Staphylococcus petrasii strains.</title>
        <authorList>
            <person name="Vrbovska V."/>
            <person name="Kovarovic V."/>
            <person name="Maslanova I."/>
            <person name="Indrakova A."/>
            <person name="Petras P."/>
            <person name="Sedo O."/>
            <person name="Svec P."/>
            <person name="Fisarova L."/>
            <person name="Sedlacek I."/>
            <person name="Doskar J."/>
            <person name="Pantucek R."/>
        </authorList>
    </citation>
    <scope>NUCLEOTIDE SEQUENCE [LARGE SCALE GENOMIC DNA]</scope>
    <source>
        <strain evidence="2 3">CCM 8529</strain>
    </source>
</reference>
<feature type="transmembrane region" description="Helical" evidence="1">
    <location>
        <begin position="47"/>
        <end position="71"/>
    </location>
</feature>
<keyword evidence="1" id="KW-1133">Transmembrane helix</keyword>
<protein>
    <submittedName>
        <fullName evidence="2">DUF3923 family protein</fullName>
    </submittedName>
</protein>
<sequence>MKLSWILWWIVSAFWIILFISSSVMIWERRTDAAGIVQTPELRAISIIIMAIAFLLPIIIQIVWLAINLVMSRKEKIQKY</sequence>
<evidence type="ECO:0000313" key="3">
    <source>
        <dbReference type="Proteomes" id="UP000297459"/>
    </source>
</evidence>
<dbReference type="RefSeq" id="WP_126564623.1">
    <property type="nucleotide sequence ID" value="NZ_BMCY01000007.1"/>
</dbReference>
<proteinExistence type="predicted"/>
<keyword evidence="3" id="KW-1185">Reference proteome</keyword>
<accession>A0A4Z1BDW5</accession>
<keyword evidence="1" id="KW-0472">Membrane</keyword>
<organism evidence="2 3">
    <name type="scientific">Staphylococcus pragensis</name>
    <dbReference type="NCBI Taxonomy" id="1611836"/>
    <lineage>
        <taxon>Bacteria</taxon>
        <taxon>Bacillati</taxon>
        <taxon>Bacillota</taxon>
        <taxon>Bacilli</taxon>
        <taxon>Bacillales</taxon>
        <taxon>Staphylococcaceae</taxon>
        <taxon>Staphylococcus</taxon>
    </lineage>
</organism>
<evidence type="ECO:0000256" key="1">
    <source>
        <dbReference type="SAM" id="Phobius"/>
    </source>
</evidence>
<keyword evidence="1" id="KW-0812">Transmembrane</keyword>
<dbReference type="Proteomes" id="UP000297459">
    <property type="component" value="Unassembled WGS sequence"/>
</dbReference>
<comment type="caution">
    <text evidence="2">The sequence shown here is derived from an EMBL/GenBank/DDBJ whole genome shotgun (WGS) entry which is preliminary data.</text>
</comment>
<dbReference type="AlphaFoldDB" id="A0A4Z1BDW5"/>
<gene>
    <name evidence="2" type="ORF">E2558_11330</name>
</gene>
<feature type="transmembrane region" description="Helical" evidence="1">
    <location>
        <begin position="7"/>
        <end position="27"/>
    </location>
</feature>
<dbReference type="EMBL" id="SRPJ01000009">
    <property type="protein sequence ID" value="TGN23199.1"/>
    <property type="molecule type" value="Genomic_DNA"/>
</dbReference>
<dbReference type="InterPro" id="IPR025037">
    <property type="entry name" value="DUF3923"/>
</dbReference>
<dbReference type="Pfam" id="PF13061">
    <property type="entry name" value="DUF3923"/>
    <property type="match status" value="1"/>
</dbReference>